<dbReference type="UniPathway" id="UPA00219"/>
<organism evidence="12 13">
    <name type="scientific">Phaeovibrio sulfidiphilus</name>
    <dbReference type="NCBI Taxonomy" id="1220600"/>
    <lineage>
        <taxon>Bacteria</taxon>
        <taxon>Pseudomonadati</taxon>
        <taxon>Pseudomonadota</taxon>
        <taxon>Alphaproteobacteria</taxon>
        <taxon>Rhodospirillales</taxon>
        <taxon>Rhodospirillaceae</taxon>
        <taxon>Phaeovibrio</taxon>
    </lineage>
</organism>
<feature type="compositionally biased region" description="Low complexity" evidence="10">
    <location>
        <begin position="466"/>
        <end position="489"/>
    </location>
</feature>
<dbReference type="EMBL" id="JACZHT010000005">
    <property type="protein sequence ID" value="MBE1237515.1"/>
    <property type="molecule type" value="Genomic_DNA"/>
</dbReference>
<comment type="caution">
    <text evidence="12">The sequence shown here is derived from an EMBL/GenBank/DDBJ whole genome shotgun (WGS) entry which is preliminary data.</text>
</comment>
<keyword evidence="9" id="KW-0133">Cell shape</keyword>
<dbReference type="SUPFAM" id="SSF53623">
    <property type="entry name" value="MurD-like peptide ligases, catalytic domain"/>
    <property type="match status" value="1"/>
</dbReference>
<evidence type="ECO:0000256" key="3">
    <source>
        <dbReference type="ARBA" id="ARBA00022490"/>
    </source>
</evidence>
<dbReference type="GO" id="GO:0051301">
    <property type="term" value="P:cell division"/>
    <property type="evidence" value="ECO:0007669"/>
    <property type="project" value="UniProtKB-KW"/>
</dbReference>
<dbReference type="InterPro" id="IPR018109">
    <property type="entry name" value="Folylpolyglutamate_synth_CS"/>
</dbReference>
<dbReference type="EC" id="6.3.2.9" evidence="9"/>
<dbReference type="GO" id="GO:0005524">
    <property type="term" value="F:ATP binding"/>
    <property type="evidence" value="ECO:0007669"/>
    <property type="project" value="UniProtKB-UniRule"/>
</dbReference>
<evidence type="ECO:0000313" key="13">
    <source>
        <dbReference type="Proteomes" id="UP000631034"/>
    </source>
</evidence>
<evidence type="ECO:0000256" key="10">
    <source>
        <dbReference type="SAM" id="MobiDB-lite"/>
    </source>
</evidence>
<dbReference type="Proteomes" id="UP000631034">
    <property type="component" value="Unassembled WGS sequence"/>
</dbReference>
<comment type="subcellular location">
    <subcellularLocation>
        <location evidence="1 9">Cytoplasm</location>
    </subcellularLocation>
</comment>
<keyword evidence="7 9" id="KW-0067">ATP-binding</keyword>
<sequence length="503" mass="51482">MITSNAFRNRTYAVMGLGKTGLSAARALVASGARVRVWDDSAPRREAACAAGLEIGDLTGVAGSAAAWDGLDGIVWSPGIPHTFPEPNPVAVQARERGVPLFCDVELLLQARPGARTIAITGTNGKSTTTALIGHILASAGQPAETGGNLGRPVMDFEPADGAETFVLELSSYQMELTPSLDADIGILLNITPDHLARHGGFEGYVAAKARLFERRSDRARVALVGVDDPDSRAVLASLSGQPGLRAIPVSGSTLPENGIGVRDGWLVDGTGGAPVAVLELASVPALPGSHNAQNMAAAWGAARAAGLEPDAIIRGIRSFPGLAHRQELVATLNGIPFINDSKATNADASEKALSCYSAIYWIAGGLPKEGGIEPLVPLFGRIRHAFLIGACAEQFRETLDGRVPATLCGTLDKAVEAAARAAREEGLPGAVVLLSPAAASWDQFESFEHRGDRFRELVLALDTGGAAASPASTASPGGAPSPGASSPSSAPPSVPSSAGGGS</sequence>
<evidence type="ECO:0000256" key="1">
    <source>
        <dbReference type="ARBA" id="ARBA00004496"/>
    </source>
</evidence>
<keyword evidence="4 9" id="KW-0436">Ligase</keyword>
<comment type="function">
    <text evidence="9">Cell wall formation. Catalyzes the addition of glutamate to the nucleotide precursor UDP-N-acetylmuramoyl-L-alanine (UMA).</text>
</comment>
<dbReference type="Gene3D" id="3.40.50.720">
    <property type="entry name" value="NAD(P)-binding Rossmann-like Domain"/>
    <property type="match status" value="1"/>
</dbReference>
<evidence type="ECO:0000256" key="7">
    <source>
        <dbReference type="ARBA" id="ARBA00022840"/>
    </source>
</evidence>
<feature type="region of interest" description="Disordered" evidence="10">
    <location>
        <begin position="466"/>
        <end position="503"/>
    </location>
</feature>
<dbReference type="NCBIfam" id="TIGR01087">
    <property type="entry name" value="murD"/>
    <property type="match status" value="1"/>
</dbReference>
<keyword evidence="6 9" id="KW-0547">Nucleotide-binding</keyword>
<dbReference type="InterPro" id="IPR013221">
    <property type="entry name" value="Mur_ligase_cen"/>
</dbReference>
<evidence type="ECO:0000256" key="6">
    <source>
        <dbReference type="ARBA" id="ARBA00022741"/>
    </source>
</evidence>
<dbReference type="InterPro" id="IPR036565">
    <property type="entry name" value="Mur-like_cat_sf"/>
</dbReference>
<dbReference type="InterPro" id="IPR005762">
    <property type="entry name" value="MurD"/>
</dbReference>
<evidence type="ECO:0000256" key="5">
    <source>
        <dbReference type="ARBA" id="ARBA00022618"/>
    </source>
</evidence>
<evidence type="ECO:0000259" key="11">
    <source>
        <dbReference type="Pfam" id="PF08245"/>
    </source>
</evidence>
<evidence type="ECO:0000256" key="2">
    <source>
        <dbReference type="ARBA" id="ARBA00004752"/>
    </source>
</evidence>
<protein>
    <recommendedName>
        <fullName evidence="9">UDP-N-acetylmuramoylalanine--D-glutamate ligase</fullName>
        <ecNumber evidence="9">6.3.2.9</ecNumber>
    </recommendedName>
    <alternativeName>
        <fullName evidence="9">D-glutamic acid-adding enzyme</fullName>
    </alternativeName>
    <alternativeName>
        <fullName evidence="9">UDP-N-acetylmuramoyl-L-alanyl-D-glutamate synthetase</fullName>
    </alternativeName>
</protein>
<keyword evidence="3 9" id="KW-0963">Cytoplasm</keyword>
<dbReference type="GO" id="GO:0005737">
    <property type="term" value="C:cytoplasm"/>
    <property type="evidence" value="ECO:0007669"/>
    <property type="project" value="UniProtKB-SubCell"/>
</dbReference>
<dbReference type="SUPFAM" id="SSF53244">
    <property type="entry name" value="MurD-like peptide ligases, peptide-binding domain"/>
    <property type="match status" value="1"/>
</dbReference>
<keyword evidence="8 9" id="KW-0131">Cell cycle</keyword>
<comment type="catalytic activity">
    <reaction evidence="9">
        <text>UDP-N-acetyl-alpha-D-muramoyl-L-alanine + D-glutamate + ATP = UDP-N-acetyl-alpha-D-muramoyl-L-alanyl-D-glutamate + ADP + phosphate + H(+)</text>
        <dbReference type="Rhea" id="RHEA:16429"/>
        <dbReference type="ChEBI" id="CHEBI:15378"/>
        <dbReference type="ChEBI" id="CHEBI:29986"/>
        <dbReference type="ChEBI" id="CHEBI:30616"/>
        <dbReference type="ChEBI" id="CHEBI:43474"/>
        <dbReference type="ChEBI" id="CHEBI:83898"/>
        <dbReference type="ChEBI" id="CHEBI:83900"/>
        <dbReference type="ChEBI" id="CHEBI:456216"/>
        <dbReference type="EC" id="6.3.2.9"/>
    </reaction>
</comment>
<evidence type="ECO:0000313" key="12">
    <source>
        <dbReference type="EMBL" id="MBE1237515.1"/>
    </source>
</evidence>
<dbReference type="Pfam" id="PF21799">
    <property type="entry name" value="MurD-like_N"/>
    <property type="match status" value="1"/>
</dbReference>
<comment type="similarity">
    <text evidence="9">Belongs to the MurCDEF family.</text>
</comment>
<feature type="domain" description="Mur ligase central" evidence="11">
    <location>
        <begin position="120"/>
        <end position="302"/>
    </location>
</feature>
<dbReference type="PANTHER" id="PTHR43692:SF1">
    <property type="entry name" value="UDP-N-ACETYLMURAMOYLALANINE--D-GLUTAMATE LIGASE"/>
    <property type="match status" value="1"/>
</dbReference>
<dbReference type="GO" id="GO:0008764">
    <property type="term" value="F:UDP-N-acetylmuramoylalanine-D-glutamate ligase activity"/>
    <property type="evidence" value="ECO:0007669"/>
    <property type="project" value="UniProtKB-UniRule"/>
</dbReference>
<dbReference type="InterPro" id="IPR036615">
    <property type="entry name" value="Mur_ligase_C_dom_sf"/>
</dbReference>
<comment type="pathway">
    <text evidence="2 9">Cell wall biogenesis; peptidoglycan biosynthesis.</text>
</comment>
<dbReference type="GO" id="GO:0004326">
    <property type="term" value="F:tetrahydrofolylpolyglutamate synthase activity"/>
    <property type="evidence" value="ECO:0007669"/>
    <property type="project" value="InterPro"/>
</dbReference>
<keyword evidence="9" id="KW-0961">Cell wall biogenesis/degradation</keyword>
<dbReference type="PANTHER" id="PTHR43692">
    <property type="entry name" value="UDP-N-ACETYLMURAMOYLALANINE--D-GLUTAMATE LIGASE"/>
    <property type="match status" value="1"/>
</dbReference>
<keyword evidence="9" id="KW-0573">Peptidoglycan synthesis</keyword>
<feature type="binding site" evidence="9">
    <location>
        <begin position="122"/>
        <end position="128"/>
    </location>
    <ligand>
        <name>ATP</name>
        <dbReference type="ChEBI" id="CHEBI:30616"/>
    </ligand>
</feature>
<evidence type="ECO:0000256" key="8">
    <source>
        <dbReference type="ARBA" id="ARBA00023306"/>
    </source>
</evidence>
<dbReference type="AlphaFoldDB" id="A0A8J7CR89"/>
<gene>
    <name evidence="9" type="primary">murD</name>
    <name evidence="12" type="ORF">IHV25_07620</name>
</gene>
<keyword evidence="13" id="KW-1185">Reference proteome</keyword>
<proteinExistence type="inferred from homology"/>
<reference evidence="12" key="1">
    <citation type="submission" date="2020-10" db="EMBL/GenBank/DDBJ databases">
        <title>Genome sequence of the unusual species of purple photosynthetic bacteria, Phaeovibrio sulfidiphilus DSM 23193, type strain.</title>
        <authorList>
            <person name="Kyndt J.A."/>
            <person name="Meyer T.E."/>
        </authorList>
    </citation>
    <scope>NUCLEOTIDE SEQUENCE</scope>
    <source>
        <strain evidence="12">DSM 23193</strain>
    </source>
</reference>
<keyword evidence="5 9" id="KW-0132">Cell division</keyword>
<dbReference type="Gene3D" id="3.90.190.20">
    <property type="entry name" value="Mur ligase, C-terminal domain"/>
    <property type="match status" value="1"/>
</dbReference>
<dbReference type="RefSeq" id="WP_192534524.1">
    <property type="nucleotide sequence ID" value="NZ_JACZHT010000005.1"/>
</dbReference>
<name>A0A8J7CR89_9PROT</name>
<dbReference type="Pfam" id="PF08245">
    <property type="entry name" value="Mur_ligase_M"/>
    <property type="match status" value="1"/>
</dbReference>
<dbReference type="GO" id="GO:0008360">
    <property type="term" value="P:regulation of cell shape"/>
    <property type="evidence" value="ECO:0007669"/>
    <property type="project" value="UniProtKB-KW"/>
</dbReference>
<dbReference type="SUPFAM" id="SSF51984">
    <property type="entry name" value="MurCD N-terminal domain"/>
    <property type="match status" value="1"/>
</dbReference>
<accession>A0A8J7CR89</accession>
<dbReference type="PROSITE" id="PS01011">
    <property type="entry name" value="FOLYLPOLYGLU_SYNT_1"/>
    <property type="match status" value="1"/>
</dbReference>
<evidence type="ECO:0000256" key="9">
    <source>
        <dbReference type="HAMAP-Rule" id="MF_00639"/>
    </source>
</evidence>
<dbReference type="HAMAP" id="MF_00639">
    <property type="entry name" value="MurD"/>
    <property type="match status" value="1"/>
</dbReference>
<dbReference type="Gene3D" id="3.40.1190.10">
    <property type="entry name" value="Mur-like, catalytic domain"/>
    <property type="match status" value="1"/>
</dbReference>
<dbReference type="GO" id="GO:0071555">
    <property type="term" value="P:cell wall organization"/>
    <property type="evidence" value="ECO:0007669"/>
    <property type="project" value="UniProtKB-KW"/>
</dbReference>
<dbReference type="GO" id="GO:0009252">
    <property type="term" value="P:peptidoglycan biosynthetic process"/>
    <property type="evidence" value="ECO:0007669"/>
    <property type="project" value="UniProtKB-UniRule"/>
</dbReference>
<evidence type="ECO:0000256" key="4">
    <source>
        <dbReference type="ARBA" id="ARBA00022598"/>
    </source>
</evidence>